<proteinExistence type="predicted"/>
<feature type="transmembrane region" description="Helical" evidence="1">
    <location>
        <begin position="119"/>
        <end position="143"/>
    </location>
</feature>
<gene>
    <name evidence="2" type="ORF">HNR48_003929</name>
</gene>
<sequence length="232" mass="25561">MFAILLSEGMNPFYQNIASFPTVFFTFFLAITVLYWLVAVLGFVDIDILDFDIPDADGSMDVNPDNGLSTPDVLAGFMLRYGLAGVPVTIIVSLIALFGWLACYYIVHFLFGIIPDGLMRYLAGIPVLLVSLYLAVHITAVLIKPLRPLFQKAQQQTVKHILGQTAIVRTSKVDKDFGEVVMEDGGAGLILKARAAGDAVYTKGNRVVLLEHLKEDNLYRVVSEEEFSGPQQ</sequence>
<dbReference type="InParanoid" id="A0A7X0JY04"/>
<keyword evidence="3" id="KW-1185">Reference proteome</keyword>
<dbReference type="RefSeq" id="WP_166843372.1">
    <property type="nucleotide sequence ID" value="NZ_JAAONY010000004.1"/>
</dbReference>
<protein>
    <recommendedName>
        <fullName evidence="4">DUF1449 domain-containing protein</fullName>
    </recommendedName>
</protein>
<keyword evidence="1" id="KW-0812">Transmembrane</keyword>
<comment type="caution">
    <text evidence="2">The sequence shown here is derived from an EMBL/GenBank/DDBJ whole genome shotgun (WGS) entry which is preliminary data.</text>
</comment>
<evidence type="ECO:0000256" key="1">
    <source>
        <dbReference type="SAM" id="Phobius"/>
    </source>
</evidence>
<dbReference type="EMBL" id="JACHHT010000004">
    <property type="protein sequence ID" value="MBB6523615.1"/>
    <property type="molecule type" value="Genomic_DNA"/>
</dbReference>
<keyword evidence="1" id="KW-1133">Transmembrane helix</keyword>
<dbReference type="AlphaFoldDB" id="A0A7X0JY04"/>
<feature type="transmembrane region" description="Helical" evidence="1">
    <location>
        <begin position="20"/>
        <end position="44"/>
    </location>
</feature>
<evidence type="ECO:0008006" key="4">
    <source>
        <dbReference type="Google" id="ProtNLM"/>
    </source>
</evidence>
<feature type="transmembrane region" description="Helical" evidence="1">
    <location>
        <begin position="81"/>
        <end position="107"/>
    </location>
</feature>
<evidence type="ECO:0000313" key="3">
    <source>
        <dbReference type="Proteomes" id="UP000528457"/>
    </source>
</evidence>
<evidence type="ECO:0000313" key="2">
    <source>
        <dbReference type="EMBL" id="MBB6523615.1"/>
    </source>
</evidence>
<keyword evidence="1" id="KW-0472">Membrane</keyword>
<reference evidence="2 3" key="1">
    <citation type="submission" date="2020-08" db="EMBL/GenBank/DDBJ databases">
        <title>Genomic Encyclopedia of Type Strains, Phase IV (KMG-IV): sequencing the most valuable type-strain genomes for metagenomic binning, comparative biology and taxonomic classification.</title>
        <authorList>
            <person name="Goeker M."/>
        </authorList>
    </citation>
    <scope>NUCLEOTIDE SEQUENCE [LARGE SCALE GENOMIC DNA]</scope>
    <source>
        <strain evidence="2 3">DSM 22368</strain>
    </source>
</reference>
<organism evidence="2 3">
    <name type="scientific">Pseudoteredinibacter isoporae</name>
    <dbReference type="NCBI Taxonomy" id="570281"/>
    <lineage>
        <taxon>Bacteria</taxon>
        <taxon>Pseudomonadati</taxon>
        <taxon>Pseudomonadota</taxon>
        <taxon>Gammaproteobacteria</taxon>
        <taxon>Cellvibrionales</taxon>
        <taxon>Cellvibrionaceae</taxon>
        <taxon>Pseudoteredinibacter</taxon>
    </lineage>
</organism>
<dbReference type="Proteomes" id="UP000528457">
    <property type="component" value="Unassembled WGS sequence"/>
</dbReference>
<accession>A0A7X0JY04</accession>
<name>A0A7X0JY04_9GAMM</name>